<dbReference type="InterPro" id="IPR037033">
    <property type="entry name" value="DNA-dir_RNAP_su2_hyb_sf"/>
</dbReference>
<evidence type="ECO:0000259" key="14">
    <source>
        <dbReference type="Pfam" id="PF04561"/>
    </source>
</evidence>
<dbReference type="AlphaFoldDB" id="C7BEC3"/>
<evidence type="ECO:0000259" key="12">
    <source>
        <dbReference type="Pfam" id="PF00562"/>
    </source>
</evidence>
<organism evidence="16">
    <name type="scientific">Neglectella solitaria</name>
    <name type="common">Green alga</name>
    <name type="synonym">Oocystis solitaria</name>
    <dbReference type="NCBI Taxonomy" id="120749"/>
    <lineage>
        <taxon>Eukaryota</taxon>
        <taxon>Viridiplantae</taxon>
        <taxon>Chlorophyta</taxon>
        <taxon>core chlorophytes</taxon>
        <taxon>Trebouxiophyceae</taxon>
        <taxon>Chlorellales</taxon>
        <taxon>Oocystaceae</taxon>
        <taxon>Eremosphaeroideae</taxon>
        <taxon>Neglectella</taxon>
    </lineage>
</organism>
<dbReference type="PROSITE" id="PS01166">
    <property type="entry name" value="RNA_POL_BETA"/>
    <property type="match status" value="1"/>
</dbReference>
<comment type="subcellular location">
    <subcellularLocation>
        <location evidence="9">Plastid</location>
        <location evidence="9">Chloroplast</location>
    </subcellularLocation>
</comment>
<geneLocation type="chloroplast" evidence="16"/>
<dbReference type="GO" id="GO:0009507">
    <property type="term" value="C:chloroplast"/>
    <property type="evidence" value="ECO:0007669"/>
    <property type="project" value="UniProtKB-SubCell"/>
</dbReference>
<keyword evidence="6 9" id="KW-0804">Transcription</keyword>
<dbReference type="GO" id="GO:0003677">
    <property type="term" value="F:DNA binding"/>
    <property type="evidence" value="ECO:0007669"/>
    <property type="project" value="UniProtKB-UniRule"/>
</dbReference>
<dbReference type="InterPro" id="IPR007120">
    <property type="entry name" value="DNA-dir_RNAP_su2_dom"/>
</dbReference>
<keyword evidence="4 9" id="KW-0808">Transferase</keyword>
<dbReference type="InterPro" id="IPR014724">
    <property type="entry name" value="RNA_pol_RPB2_OB-fold"/>
</dbReference>
<protein>
    <recommendedName>
        <fullName evidence="9">DNA-directed RNA polymerase subunit beta</fullName>
        <ecNumber evidence="9">2.7.7.6</ecNumber>
    </recommendedName>
    <alternativeName>
        <fullName evidence="9">PEP</fullName>
    </alternativeName>
    <alternativeName>
        <fullName evidence="9">Plastid-encoded RNA polymerase subunit beta</fullName>
        <shortName evidence="9">RNA polymerase subunit beta</shortName>
    </alternativeName>
</protein>
<dbReference type="Pfam" id="PF04560">
    <property type="entry name" value="RNA_pol_Rpb2_7"/>
    <property type="match status" value="1"/>
</dbReference>
<dbReference type="GO" id="GO:0032549">
    <property type="term" value="F:ribonucleoside binding"/>
    <property type="evidence" value="ECO:0007669"/>
    <property type="project" value="InterPro"/>
</dbReference>
<dbReference type="Gene3D" id="2.40.50.150">
    <property type="match status" value="1"/>
</dbReference>
<evidence type="ECO:0000256" key="9">
    <source>
        <dbReference type="HAMAP-Rule" id="MF_01321"/>
    </source>
</evidence>
<evidence type="ECO:0000256" key="5">
    <source>
        <dbReference type="ARBA" id="ARBA00022695"/>
    </source>
</evidence>
<gene>
    <name evidence="9 16" type="primary">rpoB</name>
</gene>
<dbReference type="GO" id="GO:0000428">
    <property type="term" value="C:DNA-directed RNA polymerase complex"/>
    <property type="evidence" value="ECO:0007669"/>
    <property type="project" value="UniProtKB-KW"/>
</dbReference>
<keyword evidence="16" id="KW-0150">Chloroplast</keyword>
<name>C7BEC3_NEGSO</name>
<keyword evidence="5 9" id="KW-0548">Nucleotidyltransferase</keyword>
<dbReference type="Gene3D" id="2.40.270.10">
    <property type="entry name" value="DNA-directed RNA polymerase, subunit 2, domain 6"/>
    <property type="match status" value="2"/>
</dbReference>
<dbReference type="InterPro" id="IPR010243">
    <property type="entry name" value="RNA_pol_bsu_bac"/>
</dbReference>
<evidence type="ECO:0000256" key="11">
    <source>
        <dbReference type="RuleBase" id="RU363031"/>
    </source>
</evidence>
<dbReference type="Gene3D" id="2.30.150.10">
    <property type="entry name" value="DNA-directed RNA polymerase, beta subunit, external 1 domain"/>
    <property type="match status" value="1"/>
</dbReference>
<dbReference type="Pfam" id="PF00562">
    <property type="entry name" value="RNA_pol_Rpb2_6"/>
    <property type="match status" value="1"/>
</dbReference>
<dbReference type="InterPro" id="IPR015712">
    <property type="entry name" value="DNA-dir_RNA_pol_su2"/>
</dbReference>
<accession>C7BEC3</accession>
<dbReference type="InterPro" id="IPR042107">
    <property type="entry name" value="DNA-dir_RNA_pol_bsu_ext_1_sf"/>
</dbReference>
<dbReference type="GO" id="GO:0006351">
    <property type="term" value="P:DNA-templated transcription"/>
    <property type="evidence" value="ECO:0007669"/>
    <property type="project" value="UniProtKB-UniRule"/>
</dbReference>
<evidence type="ECO:0000256" key="6">
    <source>
        <dbReference type="ARBA" id="ARBA00023163"/>
    </source>
</evidence>
<dbReference type="Pfam" id="PF04565">
    <property type="entry name" value="RNA_pol_Rpb2_3"/>
    <property type="match status" value="1"/>
</dbReference>
<evidence type="ECO:0000256" key="10">
    <source>
        <dbReference type="RuleBase" id="RU000434"/>
    </source>
</evidence>
<keyword evidence="3 9" id="KW-0240">DNA-directed RNA polymerase</keyword>
<feature type="domain" description="RNA polymerase Rpb2" evidence="14">
    <location>
        <begin position="119"/>
        <end position="306"/>
    </location>
</feature>
<reference evidence="16" key="1">
    <citation type="journal article" date="2009" name="Mol. Biol. Evol.">
        <title>The chloroplast genomes of the green algae Pedinomonas minor, Parachlorella kessleri, and Oocystis solitaria reveal a shared ancestry between the Pedinomonadales and Chlorellales.</title>
        <authorList>
            <person name="Turmel M."/>
            <person name="Otis C."/>
            <person name="Lemieux C."/>
        </authorList>
    </citation>
    <scope>NUCLEOTIDE SEQUENCE</scope>
</reference>
<dbReference type="SUPFAM" id="SSF64484">
    <property type="entry name" value="beta and beta-prime subunits of DNA dependent RNA-polymerase"/>
    <property type="match status" value="1"/>
</dbReference>
<dbReference type="PANTHER" id="PTHR20856">
    <property type="entry name" value="DNA-DIRECTED RNA POLYMERASE I SUBUNIT 2"/>
    <property type="match status" value="1"/>
</dbReference>
<dbReference type="InterPro" id="IPR007641">
    <property type="entry name" value="RNA_pol_Rpb2_7"/>
</dbReference>
<dbReference type="InterPro" id="IPR007642">
    <property type="entry name" value="RNA_pol_Rpb2_2"/>
</dbReference>
<dbReference type="Gene3D" id="3.90.1100.10">
    <property type="match status" value="1"/>
</dbReference>
<dbReference type="InterPro" id="IPR037034">
    <property type="entry name" value="RNA_pol_Rpb2_2_sf"/>
</dbReference>
<dbReference type="InterPro" id="IPR007645">
    <property type="entry name" value="RNA_pol_Rpb2_3"/>
</dbReference>
<keyword evidence="16" id="KW-0934">Plastid</keyword>
<dbReference type="InterPro" id="IPR007121">
    <property type="entry name" value="RNA_pol_bsu_CS"/>
</dbReference>
<feature type="domain" description="RNA polymerase Rpb2" evidence="13">
    <location>
        <begin position="1028"/>
        <end position="1101"/>
    </location>
</feature>
<evidence type="ECO:0000256" key="3">
    <source>
        <dbReference type="ARBA" id="ARBA00022478"/>
    </source>
</evidence>
<dbReference type="GO" id="GO:0003899">
    <property type="term" value="F:DNA-directed RNA polymerase activity"/>
    <property type="evidence" value="ECO:0007669"/>
    <property type="project" value="UniProtKB-UniRule"/>
</dbReference>
<dbReference type="Pfam" id="PF04561">
    <property type="entry name" value="RNA_pol_Rpb2_2"/>
    <property type="match status" value="1"/>
</dbReference>
<evidence type="ECO:0000313" key="16">
    <source>
        <dbReference type="EMBL" id="ACQ90798.1"/>
    </source>
</evidence>
<feature type="domain" description="RNA polymerase Rpb2" evidence="15">
    <location>
        <begin position="364"/>
        <end position="432"/>
    </location>
</feature>
<evidence type="ECO:0000256" key="4">
    <source>
        <dbReference type="ARBA" id="ARBA00022679"/>
    </source>
</evidence>
<evidence type="ECO:0000256" key="7">
    <source>
        <dbReference type="ARBA" id="ARBA00026088"/>
    </source>
</evidence>
<evidence type="ECO:0000256" key="8">
    <source>
        <dbReference type="ARBA" id="ARBA00048552"/>
    </source>
</evidence>
<evidence type="ECO:0000256" key="2">
    <source>
        <dbReference type="ARBA" id="ARBA00006835"/>
    </source>
</evidence>
<comment type="function">
    <text evidence="1 9 11">DNA-dependent RNA polymerase catalyzes the transcription of DNA into RNA using the four ribonucleoside triphosphates as substrates.</text>
</comment>
<proteinExistence type="inferred from homology"/>
<dbReference type="Gene3D" id="2.40.50.100">
    <property type="match status" value="1"/>
</dbReference>
<dbReference type="EMBL" id="FJ968739">
    <property type="protein sequence ID" value="ACQ90798.1"/>
    <property type="molecule type" value="Genomic_DNA"/>
</dbReference>
<dbReference type="HAMAP" id="MF_01321">
    <property type="entry name" value="RNApol_bact_RpoB"/>
    <property type="match status" value="1"/>
</dbReference>
<dbReference type="CDD" id="cd00653">
    <property type="entry name" value="RNA_pol_B_RPB2"/>
    <property type="match status" value="1"/>
</dbReference>
<comment type="similarity">
    <text evidence="2 9 10">Belongs to the RNA polymerase beta chain family.</text>
</comment>
<comment type="catalytic activity">
    <reaction evidence="8 9 11">
        <text>RNA(n) + a ribonucleoside 5'-triphosphate = RNA(n+1) + diphosphate</text>
        <dbReference type="Rhea" id="RHEA:21248"/>
        <dbReference type="Rhea" id="RHEA-COMP:14527"/>
        <dbReference type="Rhea" id="RHEA-COMP:17342"/>
        <dbReference type="ChEBI" id="CHEBI:33019"/>
        <dbReference type="ChEBI" id="CHEBI:61557"/>
        <dbReference type="ChEBI" id="CHEBI:140395"/>
        <dbReference type="EC" id="2.7.7.6"/>
    </reaction>
</comment>
<dbReference type="Gene3D" id="3.90.1110.10">
    <property type="entry name" value="RNA polymerase Rpb2, domain 2"/>
    <property type="match status" value="1"/>
</dbReference>
<evidence type="ECO:0000256" key="1">
    <source>
        <dbReference type="ARBA" id="ARBA00004026"/>
    </source>
</evidence>
<feature type="domain" description="DNA-directed RNA polymerase subunit 2 hybrid-binding" evidence="12">
    <location>
        <begin position="644"/>
        <end position="1026"/>
    </location>
</feature>
<dbReference type="Gene3D" id="3.90.1800.10">
    <property type="entry name" value="RNA polymerase alpha subunit dimerisation domain"/>
    <property type="match status" value="1"/>
</dbReference>
<evidence type="ECO:0000259" key="13">
    <source>
        <dbReference type="Pfam" id="PF04560"/>
    </source>
</evidence>
<dbReference type="EC" id="2.7.7.6" evidence="9"/>
<sequence>MYLPDFIEIQRNSFNALLKKGLIKEIKNRSPITNIKKNIELFFYPELYQLNPPNFTNKTAILKAKTYACKLYIPVQLVNNTSKKIKTQWVLLTNFPLMTKRGHFIINGSPRIIINQIIRSPGIYYQEVFDKKKKRKYYADLISFRGTWLRLEIDKKKAIWARMKKTPKISILIFLQAMGLTNQLIFHSIEHSDFLKNSFSDEENLTTTEEALKLLYSEINPKKEETSIKSSMGQKFLFRKFMNPRTYDLSELGRSRLNEKLGLSISKSKTTLTPHDILYAINYLIKLEHGFGKIDDIDHLKNRRVRASGEILQNQISLGLIRLEKLIREKLKKNRKNIILQNLITTKAINGALREFFGSSQLSQFMDQTNPLAEITHKRRLTSIGPNGVSRETAGMALRGIHPTHYGRICPIETPEGPNAGLVNSITSYAKINSKGFLETPFYKTFKGQIQKKLKPLFFSAEEEETKILISSDLNSSKFYFLPKKKIPTRFGTETQQTKKDQVEYSAISQIQMISIATSLIPFLEHNDANRSLMGSNMQRQAVPLIKPERPVVGTGLEGRIISDSDHALQTQFTGYISYVSGKKIIVYTIKKKKNLSLNLQKSTKNSFFSEYLFPKKLKKNSTNKIKKNPLIKRNTLFIEIIKNSIKKNEILLHTFQRSNQETLLTHYASICEGNWIQKNDLLADSSCSLKGEIALGKNILIAYMPWEGYNFEDAVLINERLVYEDIYTSIHIERFELEIRDTKFGLEKITNKLPEVPFSQLLHLDERGIAKIGSWVEEGTILIGKITPIKKKSLIPHEKLLYDIIGKKTPTTRDSSLRAPKGLTGRIIHVEILETKNLPPESLFEGPGRVHIYIAEKRKIQVGDKISGRHGNKGIISKILPRQDMPFLPDGTPVDMVLNPLGVPSRMNVGQILECLLGLAGIFLNQQYKITPFDEKYGPEASRSLVFSKLYEARLKTGQKWLFNPNFPGKIQLFDGRNGKCFDQHTTIGQAYILKLVHLVDDKIHARSTGPYSLVTQQPLRGRSKHGGQRLGEMEVWALEGFGSAYILQELITIKSDDTKGRHQVINAILKNKSISLGTPEAFKVLIKELQSLCLDIIVYTRKASKLDTTFLDF</sequence>
<comment type="subunit">
    <text evidence="7 9 11">In plastids the minimal PEP RNA polymerase catalytic core is composed of four subunits: alpha, beta, beta', and beta''. When a (nuclear-encoded) sigma factor is associated with the core the holoenzyme is formed, which can initiate transcription.</text>
</comment>
<evidence type="ECO:0000259" key="15">
    <source>
        <dbReference type="Pfam" id="PF04565"/>
    </source>
</evidence>